<dbReference type="EMBL" id="NGMO01000002">
    <property type="protein sequence ID" value="OTP11170.1"/>
    <property type="molecule type" value="Genomic_DNA"/>
</dbReference>
<dbReference type="Proteomes" id="UP000194933">
    <property type="component" value="Unassembled WGS sequence"/>
</dbReference>
<gene>
    <name evidence="1" type="ORF">A5844_001304</name>
</gene>
<name>A0A242K0J2_9ENTE</name>
<proteinExistence type="predicted"/>
<dbReference type="STRING" id="1987383.A5844_001304"/>
<dbReference type="InterPro" id="IPR021530">
    <property type="entry name" value="AllH-like"/>
</dbReference>
<protein>
    <recommendedName>
        <fullName evidence="3">DUF2877 domain-containing protein</fullName>
    </recommendedName>
</protein>
<sequence>MQENWVSSLTKSVAISEYLVPLQQFGGNGVIHSVFDHSFNIKVKDQLINIAHFHEYVSSFGIDLPDQLFHEISPLIQLDNRVKLSEEALMIYSVIGIKKIAFTPKVIYPLNVYSLGIKKKQLIVLRELLDKKNLHTQIGLPLNEQAQLLFSKMCQQNKKWTQEEWQEVVNYFIGRGKGLTPSGDDILMAYQLLLSAVADPRGAELLATLGKTTLSTTDISLAYLKSAAKGYGNSLVYDLLSDIAHDQYEQLEQQVDRIMKIGHSSGKDLSFGMWLALQALEIAEK</sequence>
<evidence type="ECO:0008006" key="3">
    <source>
        <dbReference type="Google" id="ProtNLM"/>
    </source>
</evidence>
<evidence type="ECO:0000313" key="1">
    <source>
        <dbReference type="EMBL" id="OTP11170.1"/>
    </source>
</evidence>
<dbReference type="RefSeq" id="WP_256924533.1">
    <property type="nucleotide sequence ID" value="NZ_NGMO01000002.1"/>
</dbReference>
<dbReference type="AlphaFoldDB" id="A0A242K0J2"/>
<keyword evidence="2" id="KW-1185">Reference proteome</keyword>
<accession>A0A242K0J2</accession>
<organism evidence="1 2">
    <name type="scientific">Candidatus Enterococcus wittei</name>
    <dbReference type="NCBI Taxonomy" id="1987383"/>
    <lineage>
        <taxon>Bacteria</taxon>
        <taxon>Bacillati</taxon>
        <taxon>Bacillota</taxon>
        <taxon>Bacilli</taxon>
        <taxon>Lactobacillales</taxon>
        <taxon>Enterococcaceae</taxon>
        <taxon>Enterococcus</taxon>
    </lineage>
</organism>
<evidence type="ECO:0000313" key="2">
    <source>
        <dbReference type="Proteomes" id="UP000194933"/>
    </source>
</evidence>
<reference evidence="1 2" key="1">
    <citation type="submission" date="2017-05" db="EMBL/GenBank/DDBJ databases">
        <title>The Genome Sequence of Enterococcus sp. 10A9_DIV0425.</title>
        <authorList>
            <consortium name="The Broad Institute Genomics Platform"/>
            <consortium name="The Broad Institute Genomic Center for Infectious Diseases"/>
            <person name="Earl A."/>
            <person name="Manson A."/>
            <person name="Schwartman J."/>
            <person name="Gilmore M."/>
            <person name="Abouelleil A."/>
            <person name="Cao P."/>
            <person name="Chapman S."/>
            <person name="Cusick C."/>
            <person name="Shea T."/>
            <person name="Young S."/>
            <person name="Neafsey D."/>
            <person name="Nusbaum C."/>
            <person name="Birren B."/>
        </authorList>
    </citation>
    <scope>NUCLEOTIDE SEQUENCE [LARGE SCALE GENOMIC DNA]</scope>
    <source>
        <strain evidence="1 2">10A9_DIV0425</strain>
    </source>
</reference>
<comment type="caution">
    <text evidence="1">The sequence shown here is derived from an EMBL/GenBank/DDBJ whole genome shotgun (WGS) entry which is preliminary data.</text>
</comment>
<dbReference type="Pfam" id="PF11392">
    <property type="entry name" value="AllH"/>
    <property type="match status" value="1"/>
</dbReference>